<organism evidence="1 2">
    <name type="scientific">Nezara viridula</name>
    <name type="common">Southern green stink bug</name>
    <name type="synonym">Cimex viridulus</name>
    <dbReference type="NCBI Taxonomy" id="85310"/>
    <lineage>
        <taxon>Eukaryota</taxon>
        <taxon>Metazoa</taxon>
        <taxon>Ecdysozoa</taxon>
        <taxon>Arthropoda</taxon>
        <taxon>Hexapoda</taxon>
        <taxon>Insecta</taxon>
        <taxon>Pterygota</taxon>
        <taxon>Neoptera</taxon>
        <taxon>Paraneoptera</taxon>
        <taxon>Hemiptera</taxon>
        <taxon>Heteroptera</taxon>
        <taxon>Panheteroptera</taxon>
        <taxon>Pentatomomorpha</taxon>
        <taxon>Pentatomoidea</taxon>
        <taxon>Pentatomidae</taxon>
        <taxon>Pentatominae</taxon>
        <taxon>Nezara</taxon>
    </lineage>
</organism>
<dbReference type="EMBL" id="OV725079">
    <property type="protein sequence ID" value="CAH1394950.1"/>
    <property type="molecule type" value="Genomic_DNA"/>
</dbReference>
<sequence length="90" mass="10361">MCFNNGHAFIALRRFHYHRLPPFISPKAYSHEEFKKSSSKEKGSFDGASRNYDVQFMLNVQLAAFALVRAEALSLDQDFLVRHGFTSQSF</sequence>
<protein>
    <submittedName>
        <fullName evidence="1">Uncharacterized protein</fullName>
    </submittedName>
</protein>
<proteinExistence type="predicted"/>
<name>A0A9P0H4K9_NEZVI</name>
<evidence type="ECO:0000313" key="1">
    <source>
        <dbReference type="EMBL" id="CAH1394950.1"/>
    </source>
</evidence>
<gene>
    <name evidence="1" type="ORF">NEZAVI_LOCUS5309</name>
</gene>
<dbReference type="AlphaFoldDB" id="A0A9P0H4K9"/>
<keyword evidence="2" id="KW-1185">Reference proteome</keyword>
<accession>A0A9P0H4K9</accession>
<reference evidence="1" key="1">
    <citation type="submission" date="2022-01" db="EMBL/GenBank/DDBJ databases">
        <authorList>
            <person name="King R."/>
        </authorList>
    </citation>
    <scope>NUCLEOTIDE SEQUENCE</scope>
</reference>
<dbReference type="Proteomes" id="UP001152798">
    <property type="component" value="Chromosome 3"/>
</dbReference>
<evidence type="ECO:0000313" key="2">
    <source>
        <dbReference type="Proteomes" id="UP001152798"/>
    </source>
</evidence>